<dbReference type="GO" id="GO:0005886">
    <property type="term" value="C:plasma membrane"/>
    <property type="evidence" value="ECO:0007669"/>
    <property type="project" value="UniProtKB-SubCell"/>
</dbReference>
<comment type="caution">
    <text evidence="8">The sequence shown here is derived from an EMBL/GenBank/DDBJ whole genome shotgun (WGS) entry which is preliminary data.</text>
</comment>
<feature type="transmembrane region" description="Helical" evidence="6">
    <location>
        <begin position="75"/>
        <end position="98"/>
    </location>
</feature>
<feature type="transmembrane region" description="Helical" evidence="6">
    <location>
        <begin position="142"/>
        <end position="164"/>
    </location>
</feature>
<dbReference type="PANTHER" id="PTHR33545:SF4">
    <property type="entry name" value="UPF0750 MEMBRANE PROTEIN YXKD"/>
    <property type="match status" value="1"/>
</dbReference>
<keyword evidence="5 6" id="KW-0472">Membrane</keyword>
<evidence type="ECO:0000259" key="7">
    <source>
        <dbReference type="Pfam" id="PF10035"/>
    </source>
</evidence>
<dbReference type="InterPro" id="IPR019264">
    <property type="entry name" value="DUF2179"/>
</dbReference>
<keyword evidence="9" id="KW-1185">Reference proteome</keyword>
<evidence type="ECO:0000313" key="8">
    <source>
        <dbReference type="EMBL" id="RSU06629.1"/>
    </source>
</evidence>
<accession>A0A430AFY6</accession>
<dbReference type="Gene3D" id="3.30.70.120">
    <property type="match status" value="1"/>
</dbReference>
<dbReference type="OrthoDB" id="1758221at2"/>
<evidence type="ECO:0000256" key="4">
    <source>
        <dbReference type="ARBA" id="ARBA00022989"/>
    </source>
</evidence>
<dbReference type="PIRSF" id="PIRSF006483">
    <property type="entry name" value="Membrane_protein_YitT"/>
    <property type="match status" value="1"/>
</dbReference>
<dbReference type="RefSeq" id="WP_126826325.1">
    <property type="nucleotide sequence ID" value="NZ_JBHLWU010000001.1"/>
</dbReference>
<feature type="transmembrane region" description="Helical" evidence="6">
    <location>
        <begin position="44"/>
        <end position="68"/>
    </location>
</feature>
<keyword evidence="3 6" id="KW-0812">Transmembrane</keyword>
<dbReference type="CDD" id="cd16380">
    <property type="entry name" value="YitT_C"/>
    <property type="match status" value="1"/>
</dbReference>
<dbReference type="EMBL" id="NGJZ01000003">
    <property type="protein sequence ID" value="RSU06629.1"/>
    <property type="molecule type" value="Genomic_DNA"/>
</dbReference>
<keyword evidence="4 6" id="KW-1133">Transmembrane helix</keyword>
<dbReference type="InterPro" id="IPR003740">
    <property type="entry name" value="YitT"/>
</dbReference>
<evidence type="ECO:0000256" key="2">
    <source>
        <dbReference type="ARBA" id="ARBA00022475"/>
    </source>
</evidence>
<feature type="transmembrane region" description="Helical" evidence="6">
    <location>
        <begin position="12"/>
        <end position="32"/>
    </location>
</feature>
<evidence type="ECO:0000256" key="1">
    <source>
        <dbReference type="ARBA" id="ARBA00004651"/>
    </source>
</evidence>
<feature type="transmembrane region" description="Helical" evidence="6">
    <location>
        <begin position="104"/>
        <end position="122"/>
    </location>
</feature>
<sequence>MNKKIFYNVVKILLGSFIFAISINVFSISNNLGEGGVTGLTMLLYYGFSWSPALTNILFNSVLLVIGYKFLGKDTIYYTLVSVFGMSFFLKITSTWAFHTNQTIIAAISAGFLMGLGMGVIMRAGGTTAGSAILAKLMNKYFGWNTSYALLFFDILVVVPSIFMIGLENMLFTIVSLSVSTFILNFILEGSNPKKAITIISDKHEEIASKVTRELDRGITVVPGYGYYQGADKTILYIVVSNQQLLEVYKIINEFDEYAFVIVNEVQHVIGEGFTRQIYED</sequence>
<dbReference type="Pfam" id="PF10035">
    <property type="entry name" value="DUF2179"/>
    <property type="match status" value="1"/>
</dbReference>
<comment type="subcellular location">
    <subcellularLocation>
        <location evidence="1">Cell membrane</location>
        <topology evidence="1">Multi-pass membrane protein</topology>
    </subcellularLocation>
</comment>
<evidence type="ECO:0000256" key="6">
    <source>
        <dbReference type="SAM" id="Phobius"/>
    </source>
</evidence>
<evidence type="ECO:0000313" key="9">
    <source>
        <dbReference type="Proteomes" id="UP000288669"/>
    </source>
</evidence>
<dbReference type="InterPro" id="IPR015867">
    <property type="entry name" value="N-reg_PII/ATP_PRibTrfase_C"/>
</dbReference>
<keyword evidence="2" id="KW-1003">Cell membrane</keyword>
<proteinExistence type="predicted"/>
<dbReference type="Pfam" id="PF02588">
    <property type="entry name" value="YitT_membrane"/>
    <property type="match status" value="1"/>
</dbReference>
<feature type="domain" description="DUF2179" evidence="7">
    <location>
        <begin position="217"/>
        <end position="271"/>
    </location>
</feature>
<name>A0A430AFY6_9ENTE</name>
<reference evidence="8 9" key="1">
    <citation type="submission" date="2017-05" db="EMBL/GenBank/DDBJ databases">
        <title>Vagococcus spp. assemblies.</title>
        <authorList>
            <person name="Gulvik C.A."/>
        </authorList>
    </citation>
    <scope>NUCLEOTIDE SEQUENCE [LARGE SCALE GENOMIC DNA]</scope>
    <source>
        <strain evidence="8 9">DSM 24756</strain>
    </source>
</reference>
<evidence type="ECO:0000256" key="3">
    <source>
        <dbReference type="ARBA" id="ARBA00022692"/>
    </source>
</evidence>
<gene>
    <name evidence="8" type="ORF">CBF30_10310</name>
</gene>
<protein>
    <recommendedName>
        <fullName evidence="7">DUF2179 domain-containing protein</fullName>
    </recommendedName>
</protein>
<dbReference type="Proteomes" id="UP000288669">
    <property type="component" value="Unassembled WGS sequence"/>
</dbReference>
<feature type="transmembrane region" description="Helical" evidence="6">
    <location>
        <begin position="170"/>
        <end position="188"/>
    </location>
</feature>
<evidence type="ECO:0000256" key="5">
    <source>
        <dbReference type="ARBA" id="ARBA00023136"/>
    </source>
</evidence>
<dbReference type="PANTHER" id="PTHR33545">
    <property type="entry name" value="UPF0750 MEMBRANE PROTEIN YITT-RELATED"/>
    <property type="match status" value="1"/>
</dbReference>
<dbReference type="InterPro" id="IPR051461">
    <property type="entry name" value="UPF0750_membrane"/>
</dbReference>
<dbReference type="AlphaFoldDB" id="A0A430AFY6"/>
<organism evidence="8 9">
    <name type="scientific">Vagococcus entomophilus</name>
    <dbReference type="NCBI Taxonomy" id="1160095"/>
    <lineage>
        <taxon>Bacteria</taxon>
        <taxon>Bacillati</taxon>
        <taxon>Bacillota</taxon>
        <taxon>Bacilli</taxon>
        <taxon>Lactobacillales</taxon>
        <taxon>Enterococcaceae</taxon>
        <taxon>Vagococcus</taxon>
    </lineage>
</organism>